<dbReference type="InterPro" id="IPR036928">
    <property type="entry name" value="AS_sf"/>
</dbReference>
<gene>
    <name evidence="2" type="ORF">SAMN04487991_4239</name>
</gene>
<keyword evidence="3" id="KW-1185">Reference proteome</keyword>
<evidence type="ECO:0000313" key="3">
    <source>
        <dbReference type="Proteomes" id="UP000199630"/>
    </source>
</evidence>
<dbReference type="PROSITE" id="PS00571">
    <property type="entry name" value="AMIDASES"/>
    <property type="match status" value="1"/>
</dbReference>
<name>A0A1I3Y2R4_9RHOB</name>
<protein>
    <submittedName>
        <fullName evidence="2">Amidase</fullName>
    </submittedName>
</protein>
<evidence type="ECO:0000259" key="1">
    <source>
        <dbReference type="Pfam" id="PF01425"/>
    </source>
</evidence>
<sequence length="366" mass="37735">MSSYVSRFCLGTEGGVTVAIKDTIDIKGLPTRAGSKALEEAAPAADHAEVVQNLLDAGAEITGKTTLHELAFGVSGINDHAGTAVNAKFPDLIPGGSSSGSAAAVAEGSARIALGTDTGGSVRIPAACCGVYGLKPTFGRVSRKGVMPDATSLDCVGPFANSIEDLEWAMSAIDPTFTPERVESARIGYLPGQATPEIDAMVRAALEHEGTRVEEVTLPSFLAAFEAGVAIINAENWAALGSIQATGKVSPDVGDRIYAARLVTPEEVATSEEIRSRITAEIDALFTKVDVIALPTLSQAPPTLTRARTDPTAVAVTRNVRAFNLSGHPALAMPLGALNDAPVSLQLVGPKQRDALLCAVAGLLTL</sequence>
<dbReference type="RefSeq" id="WP_090063262.1">
    <property type="nucleotide sequence ID" value="NZ_FORH01000012.1"/>
</dbReference>
<dbReference type="InterPro" id="IPR020556">
    <property type="entry name" value="Amidase_CS"/>
</dbReference>
<reference evidence="3" key="1">
    <citation type="submission" date="2016-10" db="EMBL/GenBank/DDBJ databases">
        <authorList>
            <person name="Varghese N."/>
            <person name="Submissions S."/>
        </authorList>
    </citation>
    <scope>NUCLEOTIDE SEQUENCE [LARGE SCALE GENOMIC DNA]</scope>
    <source>
        <strain evidence="3">DSM 26471</strain>
    </source>
</reference>
<dbReference type="InterPro" id="IPR023631">
    <property type="entry name" value="Amidase_dom"/>
</dbReference>
<evidence type="ECO:0000313" key="2">
    <source>
        <dbReference type="EMBL" id="SFK26118.1"/>
    </source>
</evidence>
<feature type="domain" description="Amidase" evidence="1">
    <location>
        <begin position="15"/>
        <end position="358"/>
    </location>
</feature>
<organism evidence="2 3">
    <name type="scientific">Celeribacter neptunius</name>
    <dbReference type="NCBI Taxonomy" id="588602"/>
    <lineage>
        <taxon>Bacteria</taxon>
        <taxon>Pseudomonadati</taxon>
        <taxon>Pseudomonadota</taxon>
        <taxon>Alphaproteobacteria</taxon>
        <taxon>Rhodobacterales</taxon>
        <taxon>Roseobacteraceae</taxon>
        <taxon>Celeribacter</taxon>
    </lineage>
</organism>
<dbReference type="InterPro" id="IPR000120">
    <property type="entry name" value="Amidase"/>
</dbReference>
<dbReference type="PANTHER" id="PTHR11895:SF67">
    <property type="entry name" value="AMIDASE DOMAIN-CONTAINING PROTEIN"/>
    <property type="match status" value="1"/>
</dbReference>
<dbReference type="PANTHER" id="PTHR11895">
    <property type="entry name" value="TRANSAMIDASE"/>
    <property type="match status" value="1"/>
</dbReference>
<dbReference type="SUPFAM" id="SSF75304">
    <property type="entry name" value="Amidase signature (AS) enzymes"/>
    <property type="match status" value="1"/>
</dbReference>
<dbReference type="GO" id="GO:0003824">
    <property type="term" value="F:catalytic activity"/>
    <property type="evidence" value="ECO:0007669"/>
    <property type="project" value="InterPro"/>
</dbReference>
<dbReference type="Proteomes" id="UP000199630">
    <property type="component" value="Unassembled WGS sequence"/>
</dbReference>
<dbReference type="Pfam" id="PF01425">
    <property type="entry name" value="Amidase"/>
    <property type="match status" value="1"/>
</dbReference>
<proteinExistence type="predicted"/>
<accession>A0A1I3Y2R4</accession>
<dbReference type="AlphaFoldDB" id="A0A1I3Y2R4"/>
<dbReference type="STRING" id="588602.SAMN04487991_4239"/>
<dbReference type="EMBL" id="FORH01000012">
    <property type="protein sequence ID" value="SFK26118.1"/>
    <property type="molecule type" value="Genomic_DNA"/>
</dbReference>
<dbReference type="Gene3D" id="3.90.1300.10">
    <property type="entry name" value="Amidase signature (AS) domain"/>
    <property type="match status" value="1"/>
</dbReference>
<dbReference type="OrthoDB" id="9777859at2"/>